<dbReference type="PRINTS" id="PR00081">
    <property type="entry name" value="GDHRDH"/>
</dbReference>
<organism evidence="3 4">
    <name type="scientific">Tunturiibacter empetritectus</name>
    <dbReference type="NCBI Taxonomy" id="3069691"/>
    <lineage>
        <taxon>Bacteria</taxon>
        <taxon>Pseudomonadati</taxon>
        <taxon>Acidobacteriota</taxon>
        <taxon>Terriglobia</taxon>
        <taxon>Terriglobales</taxon>
        <taxon>Acidobacteriaceae</taxon>
        <taxon>Tunturiibacter</taxon>
    </lineage>
</organism>
<sequence length="255" mass="27508">MSTTPQSTSTPRKILVLGATSGIAEATCRIWASQGASLFLVARNAEKLAAVAADLKTRGASYVDTAVADLDDTDQHPSLLAHAVNSLTGMDIAYLAHGVLGDQTEAERDFNTAAQILHTNFMAPVSLLTWLANFCVQRHAGTLAVLSSVAGDRGRKSNYVYGSSKAGLSAFLDGLRNRIDREGVTVLTIKPGPTKTAMTAGMPKSEKFADVDSVAESIVSAIDKRRDILYVPFQWQPIMFIIRNIPERIFKKLNL</sequence>
<dbReference type="PROSITE" id="PS00061">
    <property type="entry name" value="ADH_SHORT"/>
    <property type="match status" value="1"/>
</dbReference>
<protein>
    <submittedName>
        <fullName evidence="3">Short-subunit dehydrogenase</fullName>
    </submittedName>
</protein>
<gene>
    <name evidence="3" type="ORF">HDF09_002889</name>
</gene>
<name>A0A7W8MSC4_9BACT</name>
<accession>A0A7W8MSC4</accession>
<keyword evidence="4" id="KW-1185">Reference proteome</keyword>
<dbReference type="Gene3D" id="3.40.50.720">
    <property type="entry name" value="NAD(P)-binding Rossmann-like Domain"/>
    <property type="match status" value="1"/>
</dbReference>
<dbReference type="InterPro" id="IPR020904">
    <property type="entry name" value="Sc_DH/Rdtase_CS"/>
</dbReference>
<dbReference type="AlphaFoldDB" id="A0A7W8MSC4"/>
<dbReference type="PANTHER" id="PTHR44196">
    <property type="entry name" value="DEHYDROGENASE/REDUCTASE SDR FAMILY MEMBER 7B"/>
    <property type="match status" value="1"/>
</dbReference>
<dbReference type="GO" id="GO:0016020">
    <property type="term" value="C:membrane"/>
    <property type="evidence" value="ECO:0007669"/>
    <property type="project" value="TreeGrafter"/>
</dbReference>
<dbReference type="InterPro" id="IPR036291">
    <property type="entry name" value="NAD(P)-bd_dom_sf"/>
</dbReference>
<evidence type="ECO:0000256" key="2">
    <source>
        <dbReference type="ARBA" id="ARBA00023002"/>
    </source>
</evidence>
<comment type="caution">
    <text evidence="3">The sequence shown here is derived from an EMBL/GenBank/DDBJ whole genome shotgun (WGS) entry which is preliminary data.</text>
</comment>
<dbReference type="Pfam" id="PF00106">
    <property type="entry name" value="adh_short"/>
    <property type="match status" value="1"/>
</dbReference>
<keyword evidence="2" id="KW-0560">Oxidoreductase</keyword>
<proteinExistence type="inferred from homology"/>
<dbReference type="EMBL" id="JACHDY010000004">
    <property type="protein sequence ID" value="MBB5318192.1"/>
    <property type="molecule type" value="Genomic_DNA"/>
</dbReference>
<dbReference type="GO" id="GO:0016491">
    <property type="term" value="F:oxidoreductase activity"/>
    <property type="evidence" value="ECO:0007669"/>
    <property type="project" value="UniProtKB-KW"/>
</dbReference>
<dbReference type="PANTHER" id="PTHR44196:SF1">
    <property type="entry name" value="DEHYDROGENASE_REDUCTASE SDR FAMILY MEMBER 7B"/>
    <property type="match status" value="1"/>
</dbReference>
<evidence type="ECO:0000256" key="1">
    <source>
        <dbReference type="ARBA" id="ARBA00006484"/>
    </source>
</evidence>
<dbReference type="InterPro" id="IPR002347">
    <property type="entry name" value="SDR_fam"/>
</dbReference>
<evidence type="ECO:0000313" key="3">
    <source>
        <dbReference type="EMBL" id="MBB5318192.1"/>
    </source>
</evidence>
<dbReference type="SUPFAM" id="SSF51735">
    <property type="entry name" value="NAD(P)-binding Rossmann-fold domains"/>
    <property type="match status" value="1"/>
</dbReference>
<reference evidence="3" key="1">
    <citation type="submission" date="2020-08" db="EMBL/GenBank/DDBJ databases">
        <title>Genomic Encyclopedia of Type Strains, Phase IV (KMG-V): Genome sequencing to study the core and pangenomes of soil and plant-associated prokaryotes.</title>
        <authorList>
            <person name="Whitman W."/>
        </authorList>
    </citation>
    <scope>NUCLEOTIDE SEQUENCE [LARGE SCALE GENOMIC DNA]</scope>
    <source>
        <strain evidence="3">M8UP27</strain>
    </source>
</reference>
<dbReference type="Proteomes" id="UP000568106">
    <property type="component" value="Unassembled WGS sequence"/>
</dbReference>
<evidence type="ECO:0000313" key="4">
    <source>
        <dbReference type="Proteomes" id="UP000568106"/>
    </source>
</evidence>
<comment type="similarity">
    <text evidence="1">Belongs to the short-chain dehydrogenases/reductases (SDR) family.</text>
</comment>
<dbReference type="NCBIfam" id="NF005489">
    <property type="entry name" value="PRK07102.1"/>
    <property type="match status" value="1"/>
</dbReference>